<dbReference type="InterPro" id="IPR012337">
    <property type="entry name" value="RNaseH-like_sf"/>
</dbReference>
<dbReference type="SUPFAM" id="SSF53098">
    <property type="entry name" value="Ribonuclease H-like"/>
    <property type="match status" value="1"/>
</dbReference>
<evidence type="ECO:0000313" key="2">
    <source>
        <dbReference type="Proteomes" id="UP000313359"/>
    </source>
</evidence>
<accession>A0A5C2RNX9</accession>
<dbReference type="AlphaFoldDB" id="A0A5C2RNX9"/>
<gene>
    <name evidence="1" type="ORF">L227DRAFT_515168</name>
</gene>
<dbReference type="EMBL" id="ML122387">
    <property type="protein sequence ID" value="RPD52225.1"/>
    <property type="molecule type" value="Genomic_DNA"/>
</dbReference>
<name>A0A5C2RNX9_9APHY</name>
<dbReference type="OrthoDB" id="2792018at2759"/>
<protein>
    <submittedName>
        <fullName evidence="1">Uncharacterized protein</fullName>
    </submittedName>
</protein>
<keyword evidence="2" id="KW-1185">Reference proteome</keyword>
<dbReference type="STRING" id="1328759.A0A5C2RNX9"/>
<dbReference type="Proteomes" id="UP000313359">
    <property type="component" value="Unassembled WGS sequence"/>
</dbReference>
<organism evidence="1 2">
    <name type="scientific">Lentinus tigrinus ALCF2SS1-6</name>
    <dbReference type="NCBI Taxonomy" id="1328759"/>
    <lineage>
        <taxon>Eukaryota</taxon>
        <taxon>Fungi</taxon>
        <taxon>Dikarya</taxon>
        <taxon>Basidiomycota</taxon>
        <taxon>Agaricomycotina</taxon>
        <taxon>Agaricomycetes</taxon>
        <taxon>Polyporales</taxon>
        <taxon>Polyporaceae</taxon>
        <taxon>Lentinus</taxon>
    </lineage>
</organism>
<proteinExistence type="predicted"/>
<evidence type="ECO:0000313" key="1">
    <source>
        <dbReference type="EMBL" id="RPD52225.1"/>
    </source>
</evidence>
<reference evidence="1" key="1">
    <citation type="journal article" date="2018" name="Genome Biol. Evol.">
        <title>Genomics and development of Lentinus tigrinus, a white-rot wood-decaying mushroom with dimorphic fruiting bodies.</title>
        <authorList>
            <person name="Wu B."/>
            <person name="Xu Z."/>
            <person name="Knudson A."/>
            <person name="Carlson A."/>
            <person name="Chen N."/>
            <person name="Kovaka S."/>
            <person name="LaButti K."/>
            <person name="Lipzen A."/>
            <person name="Pennachio C."/>
            <person name="Riley R."/>
            <person name="Schakwitz W."/>
            <person name="Umezawa K."/>
            <person name="Ohm R.A."/>
            <person name="Grigoriev I.V."/>
            <person name="Nagy L.G."/>
            <person name="Gibbons J."/>
            <person name="Hibbett D."/>
        </authorList>
    </citation>
    <scope>NUCLEOTIDE SEQUENCE [LARGE SCALE GENOMIC DNA]</scope>
    <source>
        <strain evidence="1">ALCF2SS1-6</strain>
    </source>
</reference>
<sequence>MLEVALEYCEAIDKITGRGNKKYDLRELELTDDEWEMAEQLRKVLKLFSDATLFFSCARTSNLINVIPAMDHLDNKLAKIALDPAFSQPVHTAASLSWKTCNRYYGQTDDSFVYHFAMGKHLISIIHEHF</sequence>